<evidence type="ECO:0000256" key="3">
    <source>
        <dbReference type="SAM" id="Phobius"/>
    </source>
</evidence>
<dbReference type="PANTHER" id="PTHR47372:SF11">
    <property type="entry name" value="RE19971P"/>
    <property type="match status" value="1"/>
</dbReference>
<organism evidence="4 5">
    <name type="scientific">Liquorilactobacillus ghanensis DSM 18630</name>
    <dbReference type="NCBI Taxonomy" id="1423750"/>
    <lineage>
        <taxon>Bacteria</taxon>
        <taxon>Bacillati</taxon>
        <taxon>Bacillota</taxon>
        <taxon>Bacilli</taxon>
        <taxon>Lactobacillales</taxon>
        <taxon>Lactobacillaceae</taxon>
        <taxon>Liquorilactobacillus</taxon>
    </lineage>
</organism>
<feature type="compositionally biased region" description="Polar residues" evidence="2">
    <location>
        <begin position="605"/>
        <end position="634"/>
    </location>
</feature>
<accession>A0A0R1VN02</accession>
<keyword evidence="3" id="KW-1133">Transmembrane helix</keyword>
<feature type="compositionally biased region" description="Acidic residues" evidence="2">
    <location>
        <begin position="641"/>
        <end position="650"/>
    </location>
</feature>
<sequence>MELEELEVLFKVNTEALQPTLDKIQSAFSNFGMKVSGTTKSSMEKTESNLDLSKGLAKVQQQLAKMNETVSSYFNRAAESANQGAGKVSQNAGKMFSGTQQKVKKDLDSVISTINSKMDQARAAQSKVNELLSQKNSLSNDQQKGKQGIQIDNQVASAQAQMTRYQNQAKALAQAMQREFNAIPDSLKRIASAMDENEVKINTLRNQLKRLQQSYQDTQGAAEIAPGNKRTQSNLTSLENSMMSTRDKMSKLINANDELAQSYAYVEDRAKPLKSALAQISTELNSTEATASKSSNIFSRLGSSMGNFGNRMRNIGSSIREATSGMNMFGNSSESSMNRATRSGRDYYSVLGSIKSQLMFLPSMLLVYGLLYNGIIKLTGGMAAALKTNQQFASSLNQIKANLMIAFYPIYSAALPAINAMMSAISKATSWIAQFTSALFGMSYSTAKKGASGLYSQIQAMNDTSKASKAAADQIKEANKQIKEQNRQQAEAVKQANEQIQAQNRQQAAAVKQANEQIQAQNRAQELSAKHENEQIREQNRQASAQVKADNAQITASNKAAAESYEQQKKAAEDLSNTLMGFDELNVLDKNQANDLEAPEKQALESYQAQPTVSSPDLTPTQSAPDSTPTQPAPESTPLESADDAGDAGDDSGINFDNTPNTIFDSAADSAKKLKKILGELFDPMKEAWDAKGKDVMDAAKYAADELGKDFKDVGKSFMNVWTNGTGKETMENLLQLVADLLNIIGDIGKAFDEAWRHGDAGTDLIQTMFNSLNDVLRLLHDIATSFRQAFNDNGLGEKIFANLIQLATDIFKIIGDIAKAFDNAWTHGDAGTKLFQAMLTLVNTFIKTLDGIAKVFDEAWNKGNAGQKVFSALITSATKVIDLLNDIATSFKNAFNDSTGQKILSDILGIAKDVVQTIGNFAGQFDKAWQHGNTGTSIFKTLLGMVSDITGALKDMADYTVQWSSKLNFAPLLKSIDNLLQAIRPIAKDVWDGLDWGYKNVLLPLAKFTITQLIPNFLNLVAAALKLLGSIISAAKPVFSWLWNNFLQPLAKWTGGVIVDALKTLTSALSGLSDWATKHKTIVEWILSTIIALMAVKYTTKAYASLGTDLTNIVKNIEKSGGLKSIVSSWFSKITGLDDLKEAVAATKELWGFAKLKWVSFASSLKDIWTAFKNWSIWGKAAAVAQDALDAVMDLNPYVLLALAVAAVVAALVELYKHDKKFRDFCNDIYKSITQWLGDAITWLKKNWAQAAVTIINPIAGVATWFLKDTSVGQSITKWASKLPGKAADWAKSVGTTIGKHVTNAKKDIQQAGQNIGNWISEFQSGASKKMSGWASGLGQLISDAINGTKDKASDAKKLIHDAGNNIGTWINDFQSDANKTMSGWAAGLGQLVHDAVAGAKDKASSVKKLVEDAGSKIGTWINNFHDSANKLMSDWAGRLGTVVRNGVNTAKSLAQQAGTTLGGWVNNFRSGASQTASKWASSLGSTVRSGINGARNLAQQAGSTLGNWVNDFRNGASRTISGWASGLGSTVRSGVNGARSLAQQAGSAIGSWISEFRGGTAQNLFSWAGSLGGNIARGVRNGLSAIKNAMNDVADAIKSPVKKAVNKVKDGINWVLKKVGASGLSWGIFNWAKGTNSHPGGLAMVNDQQGPSYRESFELPNGKQGIFPDVRNLVLPLPKGTKVKTASETQKTMSQIMPHYAGGIGDFDFDFSGLDALSKINWADLFSGIGSGIGDMWDGVTDEFDSILSDVSHPKKLLDYMVNKFMDYDYSWSTMQTNLAKGTVKTEENGLMSWAKNIMKKFGVGTQTGPGASGWTDAVKKALAKLGLPTTSNYVSAWVRQIQTESGGNEKAMGGTDGLSDGHAEGLLQVKPPTFAAYHLSGFNDIWKGYDNMLAGINYAIHRYGRTGMLGVIGHGHGYENGGYGDQQGLYPLFEGNKPEIVLPLTNKERTLDLIQQALKFIGVNFSNGFQIPKSLTNPISLAAVDSVSTQSTAANMSGGGVSELGTTIVNALMQGLQMNNLGGTNSNQPININLTLNVGNDKFGEAAIKGINAVNAKNHRNMLNL</sequence>
<evidence type="ECO:0000313" key="4">
    <source>
        <dbReference type="EMBL" id="KRM06962.1"/>
    </source>
</evidence>
<evidence type="ECO:0000256" key="2">
    <source>
        <dbReference type="SAM" id="MobiDB-lite"/>
    </source>
</evidence>
<feature type="compositionally biased region" description="Basic and acidic residues" evidence="2">
    <location>
        <begin position="528"/>
        <end position="540"/>
    </location>
</feature>
<dbReference type="EMBL" id="AZGB01000009">
    <property type="protein sequence ID" value="KRM06962.1"/>
    <property type="molecule type" value="Genomic_DNA"/>
</dbReference>
<feature type="region of interest" description="Disordered" evidence="2">
    <location>
        <begin position="603"/>
        <end position="661"/>
    </location>
</feature>
<dbReference type="CDD" id="cd13402">
    <property type="entry name" value="LT_TF-like"/>
    <property type="match status" value="1"/>
</dbReference>
<dbReference type="GeneID" id="98318331"/>
<comment type="caution">
    <text evidence="4">The sequence shown here is derived from an EMBL/GenBank/DDBJ whole genome shotgun (WGS) entry which is preliminary data.</text>
</comment>
<dbReference type="PANTHER" id="PTHR47372">
    <property type="entry name" value="DAUER UP-REGULATED-RELATED"/>
    <property type="match status" value="1"/>
</dbReference>
<dbReference type="SUPFAM" id="SSF53955">
    <property type="entry name" value="Lysozyme-like"/>
    <property type="match status" value="1"/>
</dbReference>
<dbReference type="InterPro" id="IPR016024">
    <property type="entry name" value="ARM-type_fold"/>
</dbReference>
<keyword evidence="3" id="KW-0472">Membrane</keyword>
<dbReference type="RefSeq" id="WP_057871072.1">
    <property type="nucleotide sequence ID" value="NZ_AZGB01000009.1"/>
</dbReference>
<dbReference type="OrthoDB" id="2137849at2"/>
<gene>
    <name evidence="4" type="ORF">FC89_GL000271</name>
</gene>
<feature type="transmembrane region" description="Helical" evidence="3">
    <location>
        <begin position="358"/>
        <end position="380"/>
    </location>
</feature>
<feature type="coiled-coil region" evidence="1">
    <location>
        <begin position="114"/>
        <end position="221"/>
    </location>
</feature>
<proteinExistence type="predicted"/>
<evidence type="ECO:0000313" key="5">
    <source>
        <dbReference type="Proteomes" id="UP000051451"/>
    </source>
</evidence>
<feature type="transmembrane region" description="Helical" evidence="3">
    <location>
        <begin position="401"/>
        <end position="422"/>
    </location>
</feature>
<reference evidence="4 5" key="1">
    <citation type="journal article" date="2015" name="Genome Announc.">
        <title>Expanding the biotechnology potential of lactobacilli through comparative genomics of 213 strains and associated genera.</title>
        <authorList>
            <person name="Sun Z."/>
            <person name="Harris H.M."/>
            <person name="McCann A."/>
            <person name="Guo C."/>
            <person name="Argimon S."/>
            <person name="Zhang W."/>
            <person name="Yang X."/>
            <person name="Jeffery I.B."/>
            <person name="Cooney J.C."/>
            <person name="Kagawa T.F."/>
            <person name="Liu W."/>
            <person name="Song Y."/>
            <person name="Salvetti E."/>
            <person name="Wrobel A."/>
            <person name="Rasinkangas P."/>
            <person name="Parkhill J."/>
            <person name="Rea M.C."/>
            <person name="O'Sullivan O."/>
            <person name="Ritari J."/>
            <person name="Douillard F.P."/>
            <person name="Paul Ross R."/>
            <person name="Yang R."/>
            <person name="Briner A.E."/>
            <person name="Felis G.E."/>
            <person name="de Vos W.M."/>
            <person name="Barrangou R."/>
            <person name="Klaenhammer T.R."/>
            <person name="Caufield P.W."/>
            <person name="Cui Y."/>
            <person name="Zhang H."/>
            <person name="O'Toole P.W."/>
        </authorList>
    </citation>
    <scope>NUCLEOTIDE SEQUENCE [LARGE SCALE GENOMIC DNA]</scope>
    <source>
        <strain evidence="4 5">DSM 18630</strain>
    </source>
</reference>
<keyword evidence="3" id="KW-0812">Transmembrane</keyword>
<name>A0A0R1VN02_9LACO</name>
<dbReference type="Proteomes" id="UP000051451">
    <property type="component" value="Unassembled WGS sequence"/>
</dbReference>
<feature type="region of interest" description="Disordered" evidence="2">
    <location>
        <begin position="523"/>
        <end position="569"/>
    </location>
</feature>
<keyword evidence="5" id="KW-1185">Reference proteome</keyword>
<evidence type="ECO:0000256" key="1">
    <source>
        <dbReference type="SAM" id="Coils"/>
    </source>
</evidence>
<protein>
    <submittedName>
        <fullName evidence="4">Minor tail protein</fullName>
    </submittedName>
</protein>
<dbReference type="PATRIC" id="fig|1423750.3.peg.277"/>
<dbReference type="SUPFAM" id="SSF48371">
    <property type="entry name" value="ARM repeat"/>
    <property type="match status" value="1"/>
</dbReference>
<keyword evidence="1" id="KW-0175">Coiled coil</keyword>
<dbReference type="InterPro" id="IPR023346">
    <property type="entry name" value="Lysozyme-like_dom_sf"/>
</dbReference>
<dbReference type="STRING" id="1423750.FC89_GL000271"/>